<keyword evidence="6" id="KW-1185">Reference proteome</keyword>
<feature type="signal peptide" evidence="2">
    <location>
        <begin position="1"/>
        <end position="17"/>
    </location>
</feature>
<evidence type="ECO:0000256" key="2">
    <source>
        <dbReference type="SAM" id="SignalP"/>
    </source>
</evidence>
<sequence length="792" mass="88297">MRHCLWVLLLLATQAWATLPDIKTFTETMSETDGFVPFYYDKSGDSLYLQINNTGQKMLFQSSLPYGVGSNDIGLDRGQLGDTRLVSFERFGNKIMLTQHNTTYRAETDNLAERQSLDEAFADSVIAGFEIVAESEDSVLINYTDFLFSDIHDIAGRLSDTEQGDYAADPSRSGVFLKRSRGFEKNTELEAMVTFRGSNPGSFVRQVTPDPASLTVHLHHSFVALPEPGYEQRQFHPYSGFWKFRYFDYATAIDAATEQRYIMRHRLSKVSPSAPSSEAVEPIIYYLDPGIPEPVFSALKDGASWWNDAFSAIGYDNAFQVKVLPQGADPMDVRYNVIQWVHRATRGWSYGASVVDPRTGEIIKGHVTLGSLRVRQDYLIALGLTSPFSEDNAQTSEQKAMALARIRQLSAHEVGHTLGIAHNFAASENGRASVMDYPHPKLTIENGKIRLNDAYDTGMGAWDKHAIAYGYQQFASEAEEREGLTKIITRARQEGLKFKTDSDTRSAHHASASGHMWDNGSDPLDEFAHLSSVRELALNNLGMNTLPSGTALSSLEDALVPVYLLHRYQLEAVAKQVGGVNYHYERKGDYATPRGQAPVSADRQQRAMQQLIRATTPAYLSLPDALFSLIPPTAFGNDVTREHFNGRMSRVLDPLSMAEAAAGHALSLLLIPERLNRLQWQSDRISDLPDVGQLARAIMDTHWYRNDQQDSLTARLQLVALTGLIQAAQDPALAPEVQLALNTEIRHFADWLDDNDDINGHRTLEDWLDAYLETGEWKGGFSIKLLPPGSPI</sequence>
<dbReference type="CDD" id="cd04276">
    <property type="entry name" value="ZnMc_MMP_like_2"/>
    <property type="match status" value="1"/>
</dbReference>
<gene>
    <name evidence="5" type="ORF">GCM10007391_25010</name>
</gene>
<dbReference type="AlphaFoldDB" id="A0A918JMA9"/>
<dbReference type="Pfam" id="PF16313">
    <property type="entry name" value="DUF4953"/>
    <property type="match status" value="1"/>
</dbReference>
<evidence type="ECO:0008006" key="7">
    <source>
        <dbReference type="Google" id="ProtNLM"/>
    </source>
</evidence>
<evidence type="ECO:0000259" key="4">
    <source>
        <dbReference type="Pfam" id="PF17148"/>
    </source>
</evidence>
<dbReference type="InterPro" id="IPR032534">
    <property type="entry name" value="EcxA_zinc-bd"/>
</dbReference>
<dbReference type="PANTHER" id="PTHR38478:SF1">
    <property type="entry name" value="ZINC DEPENDENT METALLOPROTEASE DOMAIN LIPOPROTEIN"/>
    <property type="match status" value="1"/>
</dbReference>
<dbReference type="GO" id="GO:0008237">
    <property type="term" value="F:metallopeptidase activity"/>
    <property type="evidence" value="ECO:0007669"/>
    <property type="project" value="InterPro"/>
</dbReference>
<feature type="domain" description="EcxA zinc-binding" evidence="3">
    <location>
        <begin position="396"/>
        <end position="706"/>
    </location>
</feature>
<dbReference type="SUPFAM" id="SSF55486">
    <property type="entry name" value="Metalloproteases ('zincins'), catalytic domain"/>
    <property type="match status" value="1"/>
</dbReference>
<dbReference type="Gene3D" id="3.40.390.10">
    <property type="entry name" value="Collagenase (Catalytic Domain)"/>
    <property type="match status" value="1"/>
</dbReference>
<name>A0A918JMA9_9ALTE</name>
<dbReference type="Pfam" id="PF17148">
    <property type="entry name" value="DUF5117"/>
    <property type="match status" value="1"/>
</dbReference>
<organism evidence="5 6">
    <name type="scientific">Alteromonas halophila</name>
    <dbReference type="NCBI Taxonomy" id="516698"/>
    <lineage>
        <taxon>Bacteria</taxon>
        <taxon>Pseudomonadati</taxon>
        <taxon>Pseudomonadota</taxon>
        <taxon>Gammaproteobacteria</taxon>
        <taxon>Alteromonadales</taxon>
        <taxon>Alteromonadaceae</taxon>
        <taxon>Alteromonas/Salinimonas group</taxon>
        <taxon>Alteromonas</taxon>
    </lineage>
</organism>
<dbReference type="InterPro" id="IPR033413">
    <property type="entry name" value="DUF5117"/>
</dbReference>
<dbReference type="EMBL" id="BMXP01000006">
    <property type="protein sequence ID" value="GGW89704.1"/>
    <property type="molecule type" value="Genomic_DNA"/>
</dbReference>
<protein>
    <recommendedName>
        <fullName evidence="7">DUF5117 domain-containing protein</fullName>
    </recommendedName>
</protein>
<dbReference type="InterPro" id="IPR034032">
    <property type="entry name" value="Zn_MMP-like_bac"/>
</dbReference>
<evidence type="ECO:0000313" key="6">
    <source>
        <dbReference type="Proteomes" id="UP000631300"/>
    </source>
</evidence>
<dbReference type="Proteomes" id="UP000631300">
    <property type="component" value="Unassembled WGS sequence"/>
</dbReference>
<evidence type="ECO:0000259" key="3">
    <source>
        <dbReference type="Pfam" id="PF16313"/>
    </source>
</evidence>
<evidence type="ECO:0000256" key="1">
    <source>
        <dbReference type="SAM" id="MobiDB-lite"/>
    </source>
</evidence>
<comment type="caution">
    <text evidence="5">The sequence shown here is derived from an EMBL/GenBank/DDBJ whole genome shotgun (WGS) entry which is preliminary data.</text>
</comment>
<dbReference type="InterPro" id="IPR024079">
    <property type="entry name" value="MetalloPept_cat_dom_sf"/>
</dbReference>
<evidence type="ECO:0000313" key="5">
    <source>
        <dbReference type="EMBL" id="GGW89704.1"/>
    </source>
</evidence>
<feature type="domain" description="DUF5117" evidence="4">
    <location>
        <begin position="78"/>
        <end position="269"/>
    </location>
</feature>
<reference evidence="5" key="1">
    <citation type="journal article" date="2014" name="Int. J. Syst. Evol. Microbiol.">
        <title>Complete genome sequence of Corynebacterium casei LMG S-19264T (=DSM 44701T), isolated from a smear-ripened cheese.</title>
        <authorList>
            <consortium name="US DOE Joint Genome Institute (JGI-PGF)"/>
            <person name="Walter F."/>
            <person name="Albersmeier A."/>
            <person name="Kalinowski J."/>
            <person name="Ruckert C."/>
        </authorList>
    </citation>
    <scope>NUCLEOTIDE SEQUENCE</scope>
    <source>
        <strain evidence="5">KCTC 22164</strain>
    </source>
</reference>
<dbReference type="RefSeq" id="WP_189406881.1">
    <property type="nucleotide sequence ID" value="NZ_BMXP01000006.1"/>
</dbReference>
<reference evidence="5" key="2">
    <citation type="submission" date="2020-09" db="EMBL/GenBank/DDBJ databases">
        <authorList>
            <person name="Sun Q."/>
            <person name="Kim S."/>
        </authorList>
    </citation>
    <scope>NUCLEOTIDE SEQUENCE</scope>
    <source>
        <strain evidence="5">KCTC 22164</strain>
    </source>
</reference>
<feature type="region of interest" description="Disordered" evidence="1">
    <location>
        <begin position="499"/>
        <end position="518"/>
    </location>
</feature>
<proteinExistence type="predicted"/>
<feature type="chain" id="PRO_5037481058" description="DUF5117 domain-containing protein" evidence="2">
    <location>
        <begin position="18"/>
        <end position="792"/>
    </location>
</feature>
<keyword evidence="2" id="KW-0732">Signal</keyword>
<dbReference type="PANTHER" id="PTHR38478">
    <property type="entry name" value="PEPTIDASE M1A AND M12B"/>
    <property type="match status" value="1"/>
</dbReference>
<accession>A0A918JMA9</accession>